<evidence type="ECO:0000256" key="3">
    <source>
        <dbReference type="ARBA" id="ARBA00004245"/>
    </source>
</evidence>
<reference evidence="14 15" key="1">
    <citation type="submission" date="2019-09" db="EMBL/GenBank/DDBJ databases">
        <title>Bird 10,000 Genomes (B10K) Project - Family phase.</title>
        <authorList>
            <person name="Zhang G."/>
        </authorList>
    </citation>
    <scope>NUCLEOTIDE SEQUENCE [LARGE SCALE GENOMIC DNA]</scope>
    <source>
        <strain evidence="14">B10K-DU-001-53</strain>
        <tissue evidence="14">Muscle</tissue>
    </source>
</reference>
<keyword evidence="8" id="KW-0206">Cytoskeleton</keyword>
<feature type="non-terminal residue" evidence="14">
    <location>
        <position position="1"/>
    </location>
</feature>
<name>A0A7K9Z5R1_9GALL</name>
<evidence type="ECO:0000259" key="13">
    <source>
        <dbReference type="Pfam" id="PF21772"/>
    </source>
</evidence>
<dbReference type="Proteomes" id="UP000522663">
    <property type="component" value="Unassembled WGS sequence"/>
</dbReference>
<evidence type="ECO:0000256" key="7">
    <source>
        <dbReference type="ARBA" id="ARBA00023136"/>
    </source>
</evidence>
<evidence type="ECO:0000313" key="15">
    <source>
        <dbReference type="Proteomes" id="UP000522663"/>
    </source>
</evidence>
<keyword evidence="4" id="KW-1003">Cell membrane</keyword>
<protein>
    <recommendedName>
        <fullName evidence="12">Ciliogenesis-associated TTC17-interacting protein</fullName>
    </recommendedName>
</protein>
<dbReference type="GO" id="GO:0005886">
    <property type="term" value="C:plasma membrane"/>
    <property type="evidence" value="ECO:0007669"/>
    <property type="project" value="UniProtKB-SubCell"/>
</dbReference>
<evidence type="ECO:0000256" key="1">
    <source>
        <dbReference type="ARBA" id="ARBA00004123"/>
    </source>
</evidence>
<dbReference type="PANTHER" id="PTHR15505:SF3">
    <property type="entry name" value="CILIOGENESIS-ASSOCIATED TTC17-INTERACTING PROTEIN"/>
    <property type="match status" value="1"/>
</dbReference>
<comment type="subcellular location">
    <subcellularLocation>
        <location evidence="2">Cell membrane</location>
    </subcellularLocation>
    <subcellularLocation>
        <location evidence="3">Cytoplasm</location>
        <location evidence="3">Cytoskeleton</location>
    </subcellularLocation>
    <subcellularLocation>
        <location evidence="1">Nucleus</location>
    </subcellularLocation>
</comment>
<evidence type="ECO:0000256" key="5">
    <source>
        <dbReference type="ARBA" id="ARBA00022490"/>
    </source>
</evidence>
<dbReference type="GO" id="GO:0005634">
    <property type="term" value="C:nucleus"/>
    <property type="evidence" value="ECO:0007669"/>
    <property type="project" value="UniProtKB-SubCell"/>
</dbReference>
<comment type="caution">
    <text evidence="14">The sequence shown here is derived from an EMBL/GenBank/DDBJ whole genome shotgun (WGS) entry which is preliminary data.</text>
</comment>
<dbReference type="InterPro" id="IPR048777">
    <property type="entry name" value="CATIP_N"/>
</dbReference>
<comment type="similarity">
    <text evidence="11">Belongs to the CATIP family.</text>
</comment>
<feature type="non-terminal residue" evidence="14">
    <location>
        <position position="83"/>
    </location>
</feature>
<organism evidence="14 15">
    <name type="scientific">Odontophorus gujanensis</name>
    <name type="common">marbled wood quail</name>
    <dbReference type="NCBI Taxonomy" id="886794"/>
    <lineage>
        <taxon>Eukaryota</taxon>
        <taxon>Metazoa</taxon>
        <taxon>Chordata</taxon>
        <taxon>Craniata</taxon>
        <taxon>Vertebrata</taxon>
        <taxon>Euteleostomi</taxon>
        <taxon>Archelosauria</taxon>
        <taxon>Archosauria</taxon>
        <taxon>Dinosauria</taxon>
        <taxon>Saurischia</taxon>
        <taxon>Theropoda</taxon>
        <taxon>Coelurosauria</taxon>
        <taxon>Aves</taxon>
        <taxon>Neognathae</taxon>
        <taxon>Galloanserae</taxon>
        <taxon>Galliformes</taxon>
        <taxon>Odontophoridae</taxon>
        <taxon>Odontophorus</taxon>
    </lineage>
</organism>
<dbReference type="GO" id="GO:0030041">
    <property type="term" value="P:actin filament polymerization"/>
    <property type="evidence" value="ECO:0007669"/>
    <property type="project" value="TreeGrafter"/>
</dbReference>
<dbReference type="OrthoDB" id="6334211at2759"/>
<evidence type="ECO:0000313" key="14">
    <source>
        <dbReference type="EMBL" id="NXJ16730.1"/>
    </source>
</evidence>
<evidence type="ECO:0000256" key="6">
    <source>
        <dbReference type="ARBA" id="ARBA00022794"/>
    </source>
</evidence>
<evidence type="ECO:0000256" key="10">
    <source>
        <dbReference type="ARBA" id="ARBA00037538"/>
    </source>
</evidence>
<evidence type="ECO:0000256" key="12">
    <source>
        <dbReference type="ARBA" id="ARBA00039249"/>
    </source>
</evidence>
<sequence>HPMERKIRVVQHPHGMTVTVTTQEGEAELQHQVFSYGHASLGGLLGEAASLLLLRVLACRHAMPPSITFPAIDKEGHLCTTTY</sequence>
<dbReference type="GO" id="GO:0005856">
    <property type="term" value="C:cytoskeleton"/>
    <property type="evidence" value="ECO:0007669"/>
    <property type="project" value="UniProtKB-SubCell"/>
</dbReference>
<proteinExistence type="inferred from homology"/>
<dbReference type="EMBL" id="VXAB01015392">
    <property type="protein sequence ID" value="NXJ16730.1"/>
    <property type="molecule type" value="Genomic_DNA"/>
</dbReference>
<evidence type="ECO:0000256" key="2">
    <source>
        <dbReference type="ARBA" id="ARBA00004236"/>
    </source>
</evidence>
<dbReference type="PANTHER" id="PTHR15505">
    <property type="entry name" value="RIIA DOMAIN-CONTAINING PROTEIN 1"/>
    <property type="match status" value="1"/>
</dbReference>
<feature type="domain" description="Ciliogenesis-associated TTC17-interacting protein N-terminal" evidence="13">
    <location>
        <begin position="1"/>
        <end position="83"/>
    </location>
</feature>
<gene>
    <name evidence="14" type="primary">Catip</name>
    <name evidence="14" type="ORF">ODOGUJ_R01246</name>
</gene>
<comment type="function">
    <text evidence="10">Plays a role in primary ciliogenesis by modulating actin polymerization.</text>
</comment>
<keyword evidence="9" id="KW-0539">Nucleus</keyword>
<keyword evidence="15" id="KW-1185">Reference proteome</keyword>
<accession>A0A7K9Z5R1</accession>
<keyword evidence="6" id="KW-0970">Cilium biogenesis/degradation</keyword>
<dbReference type="GO" id="GO:0044782">
    <property type="term" value="P:cilium organization"/>
    <property type="evidence" value="ECO:0007669"/>
    <property type="project" value="TreeGrafter"/>
</dbReference>
<keyword evidence="5" id="KW-0963">Cytoplasm</keyword>
<dbReference type="Pfam" id="PF21772">
    <property type="entry name" value="CATIP_N"/>
    <property type="match status" value="1"/>
</dbReference>
<evidence type="ECO:0000256" key="11">
    <source>
        <dbReference type="ARBA" id="ARBA00037938"/>
    </source>
</evidence>
<evidence type="ECO:0000256" key="4">
    <source>
        <dbReference type="ARBA" id="ARBA00022475"/>
    </source>
</evidence>
<evidence type="ECO:0000256" key="8">
    <source>
        <dbReference type="ARBA" id="ARBA00023212"/>
    </source>
</evidence>
<evidence type="ECO:0000256" key="9">
    <source>
        <dbReference type="ARBA" id="ARBA00023242"/>
    </source>
</evidence>
<keyword evidence="7" id="KW-0472">Membrane</keyword>
<dbReference type="AlphaFoldDB" id="A0A7K9Z5R1"/>